<accession>A0ABZ1E452</accession>
<dbReference type="Proteomes" id="UP001623290">
    <property type="component" value="Plasmid unnamed2"/>
</dbReference>
<proteinExistence type="predicted"/>
<dbReference type="InterPro" id="IPR029044">
    <property type="entry name" value="Nucleotide-diphossugar_trans"/>
</dbReference>
<dbReference type="SUPFAM" id="SSF53448">
    <property type="entry name" value="Nucleotide-diphospho-sugar transferases"/>
    <property type="match status" value="1"/>
</dbReference>
<reference evidence="1 2" key="1">
    <citation type="submission" date="2023-09" db="EMBL/GenBank/DDBJ databases">
        <title>Thioclava shenzhenensis sp. nov., a multidrug resistant bacteria-antagonizing species isolated from coastal seawater.</title>
        <authorList>
            <person name="Long M."/>
        </authorList>
    </citation>
    <scope>NUCLEOTIDE SEQUENCE [LARGE SCALE GENOMIC DNA]</scope>
    <source>
        <strain evidence="1 2">FTW29</strain>
        <plasmid evidence="1 2">unnamed2</plasmid>
    </source>
</reference>
<dbReference type="EC" id="2.4.-.-" evidence="1"/>
<dbReference type="Pfam" id="PF13641">
    <property type="entry name" value="Glyco_tranf_2_3"/>
    <property type="match status" value="1"/>
</dbReference>
<name>A0ABZ1E452_9RHOB</name>
<dbReference type="PANTHER" id="PTHR43179">
    <property type="entry name" value="RHAMNOSYLTRANSFERASE WBBL"/>
    <property type="match status" value="1"/>
</dbReference>
<geneLocation type="plasmid" evidence="1 2">
    <name>unnamed2</name>
</geneLocation>
<dbReference type="RefSeq" id="WP_330629555.1">
    <property type="nucleotide sequence ID" value="NZ_CP135445.1"/>
</dbReference>
<dbReference type="GO" id="GO:0016757">
    <property type="term" value="F:glycosyltransferase activity"/>
    <property type="evidence" value="ECO:0007669"/>
    <property type="project" value="UniProtKB-KW"/>
</dbReference>
<keyword evidence="1" id="KW-0614">Plasmid</keyword>
<dbReference type="Gene3D" id="3.90.550.10">
    <property type="entry name" value="Spore Coat Polysaccharide Biosynthesis Protein SpsA, Chain A"/>
    <property type="match status" value="1"/>
</dbReference>
<protein>
    <submittedName>
        <fullName evidence="1">Glycosyltransferase</fullName>
        <ecNumber evidence="1">2.4.-.-</ecNumber>
    </submittedName>
</protein>
<organism evidence="1 2">
    <name type="scientific">Thioclava litoralis</name>
    <dbReference type="NCBI Taxonomy" id="3076557"/>
    <lineage>
        <taxon>Bacteria</taxon>
        <taxon>Pseudomonadati</taxon>
        <taxon>Pseudomonadota</taxon>
        <taxon>Alphaproteobacteria</taxon>
        <taxon>Rhodobacterales</taxon>
        <taxon>Paracoccaceae</taxon>
        <taxon>Thioclava</taxon>
    </lineage>
</organism>
<keyword evidence="1" id="KW-0808">Transferase</keyword>
<keyword evidence="1" id="KW-0328">Glycosyltransferase</keyword>
<dbReference type="PANTHER" id="PTHR43179:SF7">
    <property type="entry name" value="RHAMNOSYLTRANSFERASE WBBL"/>
    <property type="match status" value="1"/>
</dbReference>
<keyword evidence="2" id="KW-1185">Reference proteome</keyword>
<evidence type="ECO:0000313" key="1">
    <source>
        <dbReference type="EMBL" id="WRY35809.1"/>
    </source>
</evidence>
<gene>
    <name evidence="1" type="ORF">RPE78_16435</name>
</gene>
<sequence length="323" mass="35538">MSDIAVIVVNYGTADLSAAAVQSVLEHSHGGRTVEVHLVDNASPGDDAQVFARLHAERNWGSQVTLWPETENHGFGRGNNVVLDTLLARPASERPRYAFLLNPDATLENEALSIMADFLDAHPQAGAAGAKIAKPSGEPVSAAFRFFSPTASFVHAVNFGPLARAFRNHEVALPPDTPEGEVDWVSGAAVMFPLAVLEKVGTFDPEFFLYFEETELMHRIRAHGYQVWHLPQARVLHAEGAATDVRSNEAVRKAKPGYWYRSWLYYHRKCQGRGGALLTGLAWMAGAALNAPLAKLRGQKLHAPLHFFRDFSAQVMWPLLRGR</sequence>
<evidence type="ECO:0000313" key="2">
    <source>
        <dbReference type="Proteomes" id="UP001623290"/>
    </source>
</evidence>
<dbReference type="EMBL" id="CP135445">
    <property type="protein sequence ID" value="WRY35809.1"/>
    <property type="molecule type" value="Genomic_DNA"/>
</dbReference>